<reference evidence="1" key="1">
    <citation type="submission" date="2023-04" db="EMBL/GenBank/DDBJ databases">
        <title>Black Yeasts Isolated from many extreme environments.</title>
        <authorList>
            <person name="Coleine C."/>
            <person name="Stajich J.E."/>
            <person name="Selbmann L."/>
        </authorList>
    </citation>
    <scope>NUCLEOTIDE SEQUENCE</scope>
    <source>
        <strain evidence="1">CCFEE 5312</strain>
    </source>
</reference>
<accession>A0AAJ0GFB0</accession>
<organism evidence="1 2">
    <name type="scientific">Extremus antarcticus</name>
    <dbReference type="NCBI Taxonomy" id="702011"/>
    <lineage>
        <taxon>Eukaryota</taxon>
        <taxon>Fungi</taxon>
        <taxon>Dikarya</taxon>
        <taxon>Ascomycota</taxon>
        <taxon>Pezizomycotina</taxon>
        <taxon>Dothideomycetes</taxon>
        <taxon>Dothideomycetidae</taxon>
        <taxon>Mycosphaerellales</taxon>
        <taxon>Extremaceae</taxon>
        <taxon>Extremus</taxon>
    </lineage>
</organism>
<dbReference type="AlphaFoldDB" id="A0AAJ0GFB0"/>
<protein>
    <submittedName>
        <fullName evidence="1">Uncharacterized protein</fullName>
    </submittedName>
</protein>
<dbReference type="Proteomes" id="UP001271007">
    <property type="component" value="Unassembled WGS sequence"/>
</dbReference>
<evidence type="ECO:0000313" key="2">
    <source>
        <dbReference type="Proteomes" id="UP001271007"/>
    </source>
</evidence>
<sequence>MVGFTFEAKSDRHIYSFLGREPRSVLRYLYSFEDEEIMHPRAEDTTPLFQINVYDAAHKYQIPALAQE</sequence>
<comment type="caution">
    <text evidence="1">The sequence shown here is derived from an EMBL/GenBank/DDBJ whole genome shotgun (WGS) entry which is preliminary data.</text>
</comment>
<proteinExistence type="predicted"/>
<evidence type="ECO:0000313" key="1">
    <source>
        <dbReference type="EMBL" id="KAK3056428.1"/>
    </source>
</evidence>
<keyword evidence="2" id="KW-1185">Reference proteome</keyword>
<dbReference type="EMBL" id="JAWDJX010000006">
    <property type="protein sequence ID" value="KAK3056428.1"/>
    <property type="molecule type" value="Genomic_DNA"/>
</dbReference>
<name>A0AAJ0GFB0_9PEZI</name>
<gene>
    <name evidence="1" type="ORF">LTR09_002935</name>
</gene>